<dbReference type="Proteomes" id="UP001501442">
    <property type="component" value="Unassembled WGS sequence"/>
</dbReference>
<evidence type="ECO:0000313" key="2">
    <source>
        <dbReference type="EMBL" id="GAA4620011.1"/>
    </source>
</evidence>
<comment type="caution">
    <text evidence="2">The sequence shown here is derived from an EMBL/GenBank/DDBJ whole genome shotgun (WGS) entry which is preliminary data.</text>
</comment>
<gene>
    <name evidence="2" type="ORF">GCM10023196_002320</name>
</gene>
<sequence length="232" mass="23668">MLTGACNNPMGSDKGSASSSRPAVPPSSPAHSSAPANNGVAAKSASRIVSDSLAALRAAKSVHLKGKVRSGTDLVTIDMRTGPVGFKGNMRGPIGGGRTVAFTVLRAGGKVYGKGRQLVQATVGSSAASAVGGKWIPLGSASEASAHGLDFTPAGFAKIIKPSGRLVKGKPTTIAGRPAIGIRDQSGWLYVATTGKPYPLRLAPTKKGTGTLNFTEYDQPFQVAVPTNVFKR</sequence>
<feature type="region of interest" description="Disordered" evidence="1">
    <location>
        <begin position="1"/>
        <end position="39"/>
    </location>
</feature>
<dbReference type="EMBL" id="BAABHK010000001">
    <property type="protein sequence ID" value="GAA4620011.1"/>
    <property type="molecule type" value="Genomic_DNA"/>
</dbReference>
<keyword evidence="3" id="KW-1185">Reference proteome</keyword>
<proteinExistence type="predicted"/>
<evidence type="ECO:0000256" key="1">
    <source>
        <dbReference type="SAM" id="MobiDB-lite"/>
    </source>
</evidence>
<feature type="compositionally biased region" description="Polar residues" evidence="1">
    <location>
        <begin position="1"/>
        <end position="10"/>
    </location>
</feature>
<keyword evidence="2" id="KW-0449">Lipoprotein</keyword>
<dbReference type="Gene3D" id="2.50.20.20">
    <property type="match status" value="1"/>
</dbReference>
<accession>A0ABP8U2D8</accession>
<organism evidence="2 3">
    <name type="scientific">Actinoallomurus vinaceus</name>
    <dbReference type="NCBI Taxonomy" id="1080074"/>
    <lineage>
        <taxon>Bacteria</taxon>
        <taxon>Bacillati</taxon>
        <taxon>Actinomycetota</taxon>
        <taxon>Actinomycetes</taxon>
        <taxon>Streptosporangiales</taxon>
        <taxon>Thermomonosporaceae</taxon>
        <taxon>Actinoallomurus</taxon>
    </lineage>
</organism>
<protein>
    <submittedName>
        <fullName evidence="2">Lipoprotein</fullName>
    </submittedName>
</protein>
<reference evidence="3" key="1">
    <citation type="journal article" date="2019" name="Int. J. Syst. Evol. Microbiol.">
        <title>The Global Catalogue of Microorganisms (GCM) 10K type strain sequencing project: providing services to taxonomists for standard genome sequencing and annotation.</title>
        <authorList>
            <consortium name="The Broad Institute Genomics Platform"/>
            <consortium name="The Broad Institute Genome Sequencing Center for Infectious Disease"/>
            <person name="Wu L."/>
            <person name="Ma J."/>
        </authorList>
    </citation>
    <scope>NUCLEOTIDE SEQUENCE [LARGE SCALE GENOMIC DNA]</scope>
    <source>
        <strain evidence="3">JCM 17939</strain>
    </source>
</reference>
<name>A0ABP8U2D8_9ACTN</name>
<evidence type="ECO:0000313" key="3">
    <source>
        <dbReference type="Proteomes" id="UP001501442"/>
    </source>
</evidence>